<protein>
    <submittedName>
        <fullName evidence="5">2-dehydro-3-deoxygluconokinase</fullName>
    </submittedName>
</protein>
<evidence type="ECO:0000256" key="1">
    <source>
        <dbReference type="ARBA" id="ARBA00010688"/>
    </source>
</evidence>
<dbReference type="PANTHER" id="PTHR43320">
    <property type="entry name" value="SUGAR KINASE"/>
    <property type="match status" value="1"/>
</dbReference>
<accession>A0A1I5XKR7</accession>
<keyword evidence="6" id="KW-1185">Reference proteome</keyword>
<dbReference type="PANTHER" id="PTHR43320:SF2">
    <property type="entry name" value="2-DEHYDRO-3-DEOXYGLUCONOKINASE_2-DEHYDRO-3-DEOXYGALACTONOKINASE"/>
    <property type="match status" value="1"/>
</dbReference>
<sequence>MILSFGEILLRMSPDENGEWINKNTLPVYAGGSELNVAMALAKWKIPVSYCTALPGDFLSKQLIHYIASQKIDVSTIIQNAGKPAFYYLKEGKDKYNEDVVYDRLHSSFYNMQPGMIDWDKTLQGVRWFHFSAVLSLLNKQVATVCEEALKACEKKSITVSIDLNGNAEAWQHDKNAGGIIQPLLKYCDIVAGNIHNVEAMLHIPVAANVHSISTKDNYLLQAKNASEKIMQNFPRCKVVAHPFMLKKDKLEYFATIFGNNNFYNSATYSTDNIIDKSGTGDSFMAGIIYGVYNHLPLQQLINFAAGAAFQKLFIKGEAMNKTVDEIKNFIRDYH</sequence>
<evidence type="ECO:0000256" key="3">
    <source>
        <dbReference type="ARBA" id="ARBA00022777"/>
    </source>
</evidence>
<dbReference type="AlphaFoldDB" id="A0A1I5XKR7"/>
<keyword evidence="3 5" id="KW-0418">Kinase</keyword>
<name>A0A1I5XKR7_9BACT</name>
<evidence type="ECO:0000313" key="6">
    <source>
        <dbReference type="Proteomes" id="UP000199031"/>
    </source>
</evidence>
<dbReference type="Proteomes" id="UP000199031">
    <property type="component" value="Unassembled WGS sequence"/>
</dbReference>
<evidence type="ECO:0000256" key="2">
    <source>
        <dbReference type="ARBA" id="ARBA00022679"/>
    </source>
</evidence>
<dbReference type="RefSeq" id="WP_090659802.1">
    <property type="nucleotide sequence ID" value="NZ_FOXQ01000009.1"/>
</dbReference>
<dbReference type="EMBL" id="FOXQ01000009">
    <property type="protein sequence ID" value="SFQ32406.1"/>
    <property type="molecule type" value="Genomic_DNA"/>
</dbReference>
<gene>
    <name evidence="5" type="ORF">SAMN05444277_1096</name>
</gene>
<organism evidence="5 6">
    <name type="scientific">Parafilimonas terrae</name>
    <dbReference type="NCBI Taxonomy" id="1465490"/>
    <lineage>
        <taxon>Bacteria</taxon>
        <taxon>Pseudomonadati</taxon>
        <taxon>Bacteroidota</taxon>
        <taxon>Chitinophagia</taxon>
        <taxon>Chitinophagales</taxon>
        <taxon>Chitinophagaceae</taxon>
        <taxon>Parafilimonas</taxon>
    </lineage>
</organism>
<reference evidence="5 6" key="1">
    <citation type="submission" date="2016-10" db="EMBL/GenBank/DDBJ databases">
        <authorList>
            <person name="de Groot N.N."/>
        </authorList>
    </citation>
    <scope>NUCLEOTIDE SEQUENCE [LARGE SCALE GENOMIC DNA]</scope>
    <source>
        <strain evidence="5 6">DSM 28286</strain>
    </source>
</reference>
<dbReference type="InterPro" id="IPR011611">
    <property type="entry name" value="PfkB_dom"/>
</dbReference>
<feature type="domain" description="Carbohydrate kinase PfkB" evidence="4">
    <location>
        <begin position="2"/>
        <end position="206"/>
    </location>
</feature>
<dbReference type="STRING" id="1465490.SAMN05444277_1096"/>
<dbReference type="GO" id="GO:0016301">
    <property type="term" value="F:kinase activity"/>
    <property type="evidence" value="ECO:0007669"/>
    <property type="project" value="UniProtKB-KW"/>
</dbReference>
<dbReference type="InterPro" id="IPR029056">
    <property type="entry name" value="Ribokinase-like"/>
</dbReference>
<dbReference type="InterPro" id="IPR052700">
    <property type="entry name" value="Carb_kinase_PfkB-like"/>
</dbReference>
<comment type="similarity">
    <text evidence="1">Belongs to the carbohydrate kinase PfkB family.</text>
</comment>
<dbReference type="SUPFAM" id="SSF53613">
    <property type="entry name" value="Ribokinase-like"/>
    <property type="match status" value="1"/>
</dbReference>
<evidence type="ECO:0000313" key="5">
    <source>
        <dbReference type="EMBL" id="SFQ32406.1"/>
    </source>
</evidence>
<proteinExistence type="inferred from homology"/>
<dbReference type="Gene3D" id="3.40.1190.20">
    <property type="match status" value="1"/>
</dbReference>
<keyword evidence="2" id="KW-0808">Transferase</keyword>
<evidence type="ECO:0000259" key="4">
    <source>
        <dbReference type="Pfam" id="PF00294"/>
    </source>
</evidence>
<dbReference type="Pfam" id="PF00294">
    <property type="entry name" value="PfkB"/>
    <property type="match status" value="1"/>
</dbReference>
<dbReference type="OrthoDB" id="9813569at2"/>